<protein>
    <submittedName>
        <fullName evidence="1">Uncharacterized protein</fullName>
    </submittedName>
</protein>
<comment type="caution">
    <text evidence="1">The sequence shown here is derived from an EMBL/GenBank/DDBJ whole genome shotgun (WGS) entry which is preliminary data.</text>
</comment>
<accession>A0AAP0INT7</accession>
<evidence type="ECO:0000313" key="1">
    <source>
        <dbReference type="EMBL" id="KAK9118066.1"/>
    </source>
</evidence>
<dbReference type="EMBL" id="JBBNAG010000007">
    <property type="protein sequence ID" value="KAK9118066.1"/>
    <property type="molecule type" value="Genomic_DNA"/>
</dbReference>
<keyword evidence="2" id="KW-1185">Reference proteome</keyword>
<organism evidence="1 2">
    <name type="scientific">Stephania cephalantha</name>
    <dbReference type="NCBI Taxonomy" id="152367"/>
    <lineage>
        <taxon>Eukaryota</taxon>
        <taxon>Viridiplantae</taxon>
        <taxon>Streptophyta</taxon>
        <taxon>Embryophyta</taxon>
        <taxon>Tracheophyta</taxon>
        <taxon>Spermatophyta</taxon>
        <taxon>Magnoliopsida</taxon>
        <taxon>Ranunculales</taxon>
        <taxon>Menispermaceae</taxon>
        <taxon>Menispermoideae</taxon>
        <taxon>Cissampelideae</taxon>
        <taxon>Stephania</taxon>
    </lineage>
</organism>
<dbReference type="AlphaFoldDB" id="A0AAP0INT7"/>
<sequence>MDIDIAIIGSIFLGCGEGNLCEARTITVPALPRVAGQDFASCLALRGAKSGGFLAPPWRGIAGNGDPRPTCTLDTIKDKIGTWKYNHDECSQNISFFFDCWSGRLWKIFAAVQQFLQLILILSLGLDKAVFVDPSIERLGVHLIYKLFNSATIYEDEKQYRSVPFTLSYYHAISLDHFGFFLKIRCYGQRSIKVLAKAHMVYGKSIQSMHKDSIMAVKPRCTQETRKGNSTRSLNSKKEKIIAKHAFGAAEKECFHLYEVE</sequence>
<evidence type="ECO:0000313" key="2">
    <source>
        <dbReference type="Proteomes" id="UP001419268"/>
    </source>
</evidence>
<dbReference type="Proteomes" id="UP001419268">
    <property type="component" value="Unassembled WGS sequence"/>
</dbReference>
<proteinExistence type="predicted"/>
<gene>
    <name evidence="1" type="ORF">Scep_016159</name>
</gene>
<name>A0AAP0INT7_9MAGN</name>
<reference evidence="1 2" key="1">
    <citation type="submission" date="2024-01" db="EMBL/GenBank/DDBJ databases">
        <title>Genome assemblies of Stephania.</title>
        <authorList>
            <person name="Yang L."/>
        </authorList>
    </citation>
    <scope>NUCLEOTIDE SEQUENCE [LARGE SCALE GENOMIC DNA]</scope>
    <source>
        <strain evidence="1">JXDWG</strain>
        <tissue evidence="1">Leaf</tissue>
    </source>
</reference>